<dbReference type="Pfam" id="PF00266">
    <property type="entry name" value="Aminotran_5"/>
    <property type="match status" value="1"/>
</dbReference>
<dbReference type="FunFam" id="3.40.640.10:FF:000084">
    <property type="entry name" value="IscS-like cysteine desulfurase"/>
    <property type="match status" value="1"/>
</dbReference>
<dbReference type="GO" id="GO:0016782">
    <property type="term" value="F:transferase activity, transferring sulphur-containing groups"/>
    <property type="evidence" value="ECO:0007669"/>
    <property type="project" value="UniProtKB-ARBA"/>
</dbReference>
<dbReference type="Gene3D" id="3.90.1150.10">
    <property type="entry name" value="Aspartate Aminotransferase, domain 1"/>
    <property type="match status" value="1"/>
</dbReference>
<dbReference type="PIRSF" id="PIRSF005572">
    <property type="entry name" value="NifS"/>
    <property type="match status" value="1"/>
</dbReference>
<evidence type="ECO:0000256" key="3">
    <source>
        <dbReference type="ARBA" id="ARBA00022679"/>
    </source>
</evidence>
<keyword evidence="5" id="KW-0663">Pyridoxal phosphate</keyword>
<name>A0A6J6NTK7_9ZZZZ</name>
<evidence type="ECO:0000256" key="4">
    <source>
        <dbReference type="ARBA" id="ARBA00022723"/>
    </source>
</evidence>
<dbReference type="GO" id="GO:0046872">
    <property type="term" value="F:metal ion binding"/>
    <property type="evidence" value="ECO:0007669"/>
    <property type="project" value="UniProtKB-KW"/>
</dbReference>
<evidence type="ECO:0000256" key="6">
    <source>
        <dbReference type="ARBA" id="ARBA00023004"/>
    </source>
</evidence>
<evidence type="ECO:0000256" key="5">
    <source>
        <dbReference type="ARBA" id="ARBA00022898"/>
    </source>
</evidence>
<organism evidence="9">
    <name type="scientific">freshwater metagenome</name>
    <dbReference type="NCBI Taxonomy" id="449393"/>
    <lineage>
        <taxon>unclassified sequences</taxon>
        <taxon>metagenomes</taxon>
        <taxon>ecological metagenomes</taxon>
    </lineage>
</organism>
<keyword evidence="3" id="KW-0808">Transferase</keyword>
<evidence type="ECO:0000313" key="9">
    <source>
        <dbReference type="EMBL" id="CAB4690161.1"/>
    </source>
</evidence>
<dbReference type="PANTHER" id="PTHR11601">
    <property type="entry name" value="CYSTEINE DESULFURYLASE FAMILY MEMBER"/>
    <property type="match status" value="1"/>
</dbReference>
<gene>
    <name evidence="9" type="ORF">UFOPK2370_00905</name>
</gene>
<dbReference type="Gene3D" id="1.10.260.50">
    <property type="match status" value="1"/>
</dbReference>
<dbReference type="InterPro" id="IPR000192">
    <property type="entry name" value="Aminotrans_V_dom"/>
</dbReference>
<proteinExistence type="inferred from homology"/>
<keyword evidence="6" id="KW-0408">Iron</keyword>
<feature type="domain" description="Aminotransferase class V" evidence="8">
    <location>
        <begin position="3"/>
        <end position="371"/>
    </location>
</feature>
<dbReference type="PANTHER" id="PTHR11601:SF34">
    <property type="entry name" value="CYSTEINE DESULFURASE"/>
    <property type="match status" value="1"/>
</dbReference>
<keyword evidence="4" id="KW-0479">Metal-binding</keyword>
<dbReference type="InterPro" id="IPR015421">
    <property type="entry name" value="PyrdxlP-dep_Trfase_major"/>
</dbReference>
<dbReference type="GO" id="GO:0051536">
    <property type="term" value="F:iron-sulfur cluster binding"/>
    <property type="evidence" value="ECO:0007669"/>
    <property type="project" value="UniProtKB-KW"/>
</dbReference>
<evidence type="ECO:0000256" key="1">
    <source>
        <dbReference type="ARBA" id="ARBA00001933"/>
    </source>
</evidence>
<evidence type="ECO:0000256" key="7">
    <source>
        <dbReference type="ARBA" id="ARBA00023014"/>
    </source>
</evidence>
<dbReference type="InterPro" id="IPR015422">
    <property type="entry name" value="PyrdxlP-dep_Trfase_small"/>
</dbReference>
<dbReference type="AlphaFoldDB" id="A0A6J6NTK7"/>
<dbReference type="InterPro" id="IPR015424">
    <property type="entry name" value="PyrdxlP-dep_Trfase"/>
</dbReference>
<dbReference type="EMBL" id="CAEZXK010000023">
    <property type="protein sequence ID" value="CAB4690161.1"/>
    <property type="molecule type" value="Genomic_DNA"/>
</dbReference>
<dbReference type="SUPFAM" id="SSF53383">
    <property type="entry name" value="PLP-dependent transferases"/>
    <property type="match status" value="1"/>
</dbReference>
<comment type="cofactor">
    <cofactor evidence="1">
        <name>pyridoxal 5'-phosphate</name>
        <dbReference type="ChEBI" id="CHEBI:597326"/>
    </cofactor>
</comment>
<evidence type="ECO:0000256" key="2">
    <source>
        <dbReference type="ARBA" id="ARBA00006490"/>
    </source>
</evidence>
<sequence>MAIYLDYAASVPISAEVLATFTEALQTVGNPSSTHSLGQGSRMMLEDAREQIALAVGCDRSEVIFTAGGTESDNLAIKGLFWKRRGENPARNVIVSTYMEHHAVIDPIEWLEAHEGAEVAWIGVSDEGVIELAALESFLAARGSEVALITMMWANNEVGVINDIKAVTALAVKHGIPVHSDAIAAFGHVPIDFKSSGLSALSISAHKVAGPVGVGALILSRAETLTPLVHGGGQERSMRSGTMNAPGAKAFAHAASLAVANMSKHNSHTRALVERLREGIESTISGARFSRGSASAMTHNAHFTFEGLKSDGLLFLLDQADIAVSAGSACQAGVDRPSHVLLAMGRSEDEANSCLRITVGLQTTEAEIERFLQVLPTAVAAARSANPT</sequence>
<reference evidence="9" key="1">
    <citation type="submission" date="2020-05" db="EMBL/GenBank/DDBJ databases">
        <authorList>
            <person name="Chiriac C."/>
            <person name="Salcher M."/>
            <person name="Ghai R."/>
            <person name="Kavagutti S V."/>
        </authorList>
    </citation>
    <scope>NUCLEOTIDE SEQUENCE</scope>
</reference>
<evidence type="ECO:0000259" key="8">
    <source>
        <dbReference type="Pfam" id="PF00266"/>
    </source>
</evidence>
<protein>
    <submittedName>
        <fullName evidence="9">Unannotated protein</fullName>
    </submittedName>
</protein>
<dbReference type="InterPro" id="IPR016454">
    <property type="entry name" value="Cysteine_dSase"/>
</dbReference>
<dbReference type="Gene3D" id="3.40.640.10">
    <property type="entry name" value="Type I PLP-dependent aspartate aminotransferase-like (Major domain)"/>
    <property type="match status" value="1"/>
</dbReference>
<accession>A0A6J6NTK7</accession>
<keyword evidence="7" id="KW-0411">Iron-sulfur</keyword>
<comment type="similarity">
    <text evidence="2">Belongs to the class-V pyridoxal-phosphate-dependent aminotransferase family. NifS/IscS subfamily.</text>
</comment>